<evidence type="ECO:0000313" key="2">
    <source>
        <dbReference type="WBParaSite" id="JU765_v2.g10208.t1"/>
    </source>
</evidence>
<evidence type="ECO:0000313" key="1">
    <source>
        <dbReference type="Proteomes" id="UP000887576"/>
    </source>
</evidence>
<reference evidence="2" key="1">
    <citation type="submission" date="2022-11" db="UniProtKB">
        <authorList>
            <consortium name="WormBaseParasite"/>
        </authorList>
    </citation>
    <scope>IDENTIFICATION</scope>
</reference>
<proteinExistence type="predicted"/>
<accession>A0AC34PUW9</accession>
<dbReference type="Proteomes" id="UP000887576">
    <property type="component" value="Unplaced"/>
</dbReference>
<dbReference type="WBParaSite" id="JU765_v2.g10208.t1">
    <property type="protein sequence ID" value="JU765_v2.g10208.t1"/>
    <property type="gene ID" value="JU765_v2.g10208"/>
</dbReference>
<protein>
    <submittedName>
        <fullName evidence="2">ETS domain-containing protein</fullName>
    </submittedName>
</protein>
<organism evidence="1 2">
    <name type="scientific">Panagrolaimus sp. JU765</name>
    <dbReference type="NCBI Taxonomy" id="591449"/>
    <lineage>
        <taxon>Eukaryota</taxon>
        <taxon>Metazoa</taxon>
        <taxon>Ecdysozoa</taxon>
        <taxon>Nematoda</taxon>
        <taxon>Chromadorea</taxon>
        <taxon>Rhabditida</taxon>
        <taxon>Tylenchina</taxon>
        <taxon>Panagrolaimomorpha</taxon>
        <taxon>Panagrolaimoidea</taxon>
        <taxon>Panagrolaimidae</taxon>
        <taxon>Panagrolaimus</taxon>
    </lineage>
</organism>
<name>A0AC34PUW9_9BILA</name>
<sequence>MFLKQSVIDANVFNIFVFLISNFYLQNAKLPNMKRYLNWNRTEQVCPAIASSPPPIANNPFNFALNGFNSGSQAGNSFTASETSNLLSAVAAVTRNSSIFSSSPIQLPNSNDNFINLNSNFSPENQFTTSAPPSNQPQLSAAAAEYLLAAAFASNTSQLACPATSLQQQQNQNNFNQTPTPRNNTNTFSQFQGLNQFNDQNSAAFQRQNATAALVAAIQQRQNQEEQRTNRELFAVAQSAIGGDNSGSPSIVGQLSSPSISTGGDSQLTNKLASVCAAALAASTGVTSCETNSATPSSTQNVCSSSQIILNAVTKPSIDQTCSSTSNPSSVAAAFLNQQHTSAFQLVPPPQQSAFSSFLQQQQLPKQTEQQQTLNNLQQAFENASSDQLALASSLSAGLPLAQQQAVPAGTTTAFSQQPQTQGVLQQQPSPMNQAAAAAAALYPQLMCLPAIFDRLGPHILRSHMSSTQFKPIPNNERVDLARFRNKEPQDWVMDDVLAWILDVARRNQIPVENLNMHKFATCNGPRLLLMSEQHFQDRDPVYGSMLFNEFRKLVSEDTILDDWMRTQYKDNEEESKPSTSRSNFDGTAQTLQQGQMQNNLNGLLSSNQSLIQTTLSQQHAVAAAAVAAAAQQFLQPSNSSMNSMQRNSQINAAHLLSAATKCPIGSVPSNYDSRVDQSFHGVSMKIKKNKDGRPRKRSQHTKGNKLWEFIRDALKDPSTCPSVVRWEDPIEGVFRIVESEKLARLWGEKKNNTKMTYEKLSRAMRTYYEKQILVPVPKTGLCPWMVCSSTIDCSFIAIGSAGKFRCFSMLSASLFLFPINYGQHWDRLIFPTLSSFLYNTCKYLKGYYYNTKILLPVSGRRLVYRFGPNSDNWRFSREQLENYISEGGGQSQALSSCFFENY</sequence>